<feature type="domain" description="Flagellar basal body rod protein N-terminal" evidence="7">
    <location>
        <begin position="8"/>
        <end position="37"/>
    </location>
</feature>
<evidence type="ECO:0000256" key="5">
    <source>
        <dbReference type="ARBA" id="ARBA00022525"/>
    </source>
</evidence>
<feature type="domain" description="Flagellar hook-associated protein FlgK helical" evidence="9">
    <location>
        <begin position="92"/>
        <end position="321"/>
    </location>
</feature>
<evidence type="ECO:0000256" key="3">
    <source>
        <dbReference type="ARBA" id="ARBA00009677"/>
    </source>
</evidence>
<proteinExistence type="inferred from homology"/>
<reference evidence="10" key="1">
    <citation type="journal article" date="2014" name="Int. J. Syst. Evol. Microbiol.">
        <title>Complete genome sequence of Corynebacterium casei LMG S-19264T (=DSM 44701T), isolated from a smear-ripened cheese.</title>
        <authorList>
            <consortium name="US DOE Joint Genome Institute (JGI-PGF)"/>
            <person name="Walter F."/>
            <person name="Albersmeier A."/>
            <person name="Kalinowski J."/>
            <person name="Ruckert C."/>
        </authorList>
    </citation>
    <scope>NUCLEOTIDE SEQUENCE</scope>
    <source>
        <strain evidence="10">KCTC 42590</strain>
    </source>
</reference>
<dbReference type="GO" id="GO:0009424">
    <property type="term" value="C:bacterial-type flagellum hook"/>
    <property type="evidence" value="ECO:0007669"/>
    <property type="project" value="InterPro"/>
</dbReference>
<reference evidence="10" key="2">
    <citation type="submission" date="2020-09" db="EMBL/GenBank/DDBJ databases">
        <authorList>
            <person name="Sun Q."/>
            <person name="Kim S."/>
        </authorList>
    </citation>
    <scope>NUCLEOTIDE SEQUENCE</scope>
    <source>
        <strain evidence="10">KCTC 42590</strain>
    </source>
</reference>
<dbReference type="InterPro" id="IPR002371">
    <property type="entry name" value="FlgK"/>
</dbReference>
<dbReference type="GO" id="GO:0005576">
    <property type="term" value="C:extracellular region"/>
    <property type="evidence" value="ECO:0007669"/>
    <property type="project" value="UniProtKB-SubCell"/>
</dbReference>
<keyword evidence="11" id="KW-1185">Reference proteome</keyword>
<name>A0A919E8P7_9PROT</name>
<comment type="subcellular location">
    <subcellularLocation>
        <location evidence="1">Bacterial flagellum basal body</location>
    </subcellularLocation>
    <subcellularLocation>
        <location evidence="2">Secreted</location>
    </subcellularLocation>
</comment>
<dbReference type="InterPro" id="IPR010930">
    <property type="entry name" value="Flg_bb/hook_C_dom"/>
</dbReference>
<dbReference type="PANTHER" id="PTHR30033:SF2">
    <property type="entry name" value="FLAGELLAR HOOK PROTEIN"/>
    <property type="match status" value="1"/>
</dbReference>
<evidence type="ECO:0000259" key="8">
    <source>
        <dbReference type="Pfam" id="PF06429"/>
    </source>
</evidence>
<organism evidence="10 11">
    <name type="scientific">Kordiimonas sediminis</name>
    <dbReference type="NCBI Taxonomy" id="1735581"/>
    <lineage>
        <taxon>Bacteria</taxon>
        <taxon>Pseudomonadati</taxon>
        <taxon>Pseudomonadota</taxon>
        <taxon>Alphaproteobacteria</taxon>
        <taxon>Kordiimonadales</taxon>
        <taxon>Kordiimonadaceae</taxon>
        <taxon>Kordiimonas</taxon>
    </lineage>
</organism>
<gene>
    <name evidence="10" type="primary">flaN</name>
    <name evidence="10" type="ORF">GCM10017044_19750</name>
</gene>
<keyword evidence="10" id="KW-0969">Cilium</keyword>
<dbReference type="NCBIfam" id="TIGR02492">
    <property type="entry name" value="flgK_ends"/>
    <property type="match status" value="1"/>
</dbReference>
<protein>
    <recommendedName>
        <fullName evidence="4">Flagellar hook-associated protein 1</fullName>
    </recommendedName>
</protein>
<dbReference type="Proteomes" id="UP000630923">
    <property type="component" value="Unassembled WGS sequence"/>
</dbReference>
<evidence type="ECO:0000256" key="4">
    <source>
        <dbReference type="ARBA" id="ARBA00016244"/>
    </source>
</evidence>
<evidence type="ECO:0000313" key="10">
    <source>
        <dbReference type="EMBL" id="GHF25024.1"/>
    </source>
</evidence>
<evidence type="ECO:0000313" key="11">
    <source>
        <dbReference type="Proteomes" id="UP000630923"/>
    </source>
</evidence>
<keyword evidence="5" id="KW-0964">Secreted</keyword>
<evidence type="ECO:0000259" key="7">
    <source>
        <dbReference type="Pfam" id="PF00460"/>
    </source>
</evidence>
<dbReference type="Pfam" id="PF22638">
    <property type="entry name" value="FlgK_D1"/>
    <property type="match status" value="1"/>
</dbReference>
<evidence type="ECO:0000256" key="2">
    <source>
        <dbReference type="ARBA" id="ARBA00004613"/>
    </source>
</evidence>
<dbReference type="RefSeq" id="WP_191252470.1">
    <property type="nucleotide sequence ID" value="NZ_BNCI01000002.1"/>
</dbReference>
<dbReference type="GO" id="GO:0005198">
    <property type="term" value="F:structural molecule activity"/>
    <property type="evidence" value="ECO:0007669"/>
    <property type="project" value="InterPro"/>
</dbReference>
<dbReference type="EMBL" id="BNCI01000002">
    <property type="protein sequence ID" value="GHF25024.1"/>
    <property type="molecule type" value="Genomic_DNA"/>
</dbReference>
<dbReference type="InterPro" id="IPR001444">
    <property type="entry name" value="Flag_bb_rod_N"/>
</dbReference>
<dbReference type="Pfam" id="PF06429">
    <property type="entry name" value="Flg_bbr_C"/>
    <property type="match status" value="1"/>
</dbReference>
<dbReference type="Pfam" id="PF00460">
    <property type="entry name" value="Flg_bb_rod"/>
    <property type="match status" value="1"/>
</dbReference>
<keyword evidence="10" id="KW-0966">Cell projection</keyword>
<accession>A0A919E8P7</accession>
<evidence type="ECO:0000256" key="6">
    <source>
        <dbReference type="ARBA" id="ARBA00023143"/>
    </source>
</evidence>
<dbReference type="PANTHER" id="PTHR30033">
    <property type="entry name" value="FLAGELLAR HOOK-ASSOCIATED PROTEIN 1"/>
    <property type="match status" value="1"/>
</dbReference>
<dbReference type="GO" id="GO:0009425">
    <property type="term" value="C:bacterial-type flagellum basal body"/>
    <property type="evidence" value="ECO:0007669"/>
    <property type="project" value="UniProtKB-SubCell"/>
</dbReference>
<comment type="similarity">
    <text evidence="3">Belongs to the flagella basal body rod proteins family.</text>
</comment>
<keyword evidence="6" id="KW-0975">Bacterial flagellum</keyword>
<dbReference type="GO" id="GO:0044780">
    <property type="term" value="P:bacterial-type flagellum assembly"/>
    <property type="evidence" value="ECO:0007669"/>
    <property type="project" value="InterPro"/>
</dbReference>
<dbReference type="SUPFAM" id="SSF64518">
    <property type="entry name" value="Phase 1 flagellin"/>
    <property type="match status" value="1"/>
</dbReference>
<evidence type="ECO:0000259" key="9">
    <source>
        <dbReference type="Pfam" id="PF22638"/>
    </source>
</evidence>
<dbReference type="InterPro" id="IPR019776">
    <property type="entry name" value="Flagellar_basal_body_rod_CS"/>
</dbReference>
<dbReference type="PROSITE" id="PS00588">
    <property type="entry name" value="FLAGELLA_BB_ROD"/>
    <property type="match status" value="1"/>
</dbReference>
<evidence type="ECO:0000256" key="1">
    <source>
        <dbReference type="ARBA" id="ARBA00004117"/>
    </source>
</evidence>
<dbReference type="InterPro" id="IPR053927">
    <property type="entry name" value="FlgK_helical"/>
</dbReference>
<dbReference type="AlphaFoldDB" id="A0A919E8P7"/>
<dbReference type="PRINTS" id="PR01005">
    <property type="entry name" value="FLGHOOKAP1"/>
</dbReference>
<keyword evidence="10" id="KW-0282">Flagellum</keyword>
<comment type="caution">
    <text evidence="10">The sequence shown here is derived from an EMBL/GenBank/DDBJ whole genome shotgun (WGS) entry which is preliminary data.</text>
</comment>
<feature type="domain" description="Flagellar basal-body/hook protein C-terminal" evidence="8">
    <location>
        <begin position="665"/>
        <end position="703"/>
    </location>
</feature>
<sequence length="705" mass="75384">MSSLNAILNTSLTGLFTSQESLRVTSNNIANVNTPDYARLKVSQAATVLQGESVGVQVTEITRIVDEFLMTALRNANSATGEFEIQAEFHDRIQGILGKPESESSFSAQLEQVYAAIAELTLNPSDALRRQQMMSEMTSFLQHMDQLAGQIQDLRAEASDKISESVDFANDALVRISELNPLLARAYATGDETGGLEGLMDQALSELSNYMDITINRQSNGTVWVSSASGITLVDTGLSQLKYSSPGIVSSETSFPSITSFKVDKNTLEPLSNEIDMTTHIRSGRIRGLMDLRDDQLVDLSLSLGEMAARVKDQFNAVHNQFSSTPPLNTLTGKQTFLNGTDAPGFTGIATFAVADANGDLVAKTIVDFDTAPPADMNALVTQINAGLGGAGTVSFTNGVLSFTATDPSHGAVIADSDTAPTDRGGRGFSHFFGMNDLILSDSEGIYETGLTGTEAHNMTAGETMNFSVYDNTGRELTNITVNVTGTTYNDMIAELNNVAGLGAYFSFSLDSKGALQWNETANYDGLRLDVRSDSTNAGSTGMGFTQIFGMDPSAHARAAQNLTIRRDVFENPGLMSIGKFDHTAAVGSQVLTPGDQRGALAFQDIETKFVDFASAGELKNTNATLSQYVARFLGNAGQMATRAANQQADNGALRTELSQKNADVSGVNMDEELANLIVYQNAYNAAARMLSSVQELYDALLQAV</sequence>